<proteinExistence type="predicted"/>
<dbReference type="NCBIfam" id="TIGR03889">
    <property type="entry name" value="nitrile_acc"/>
    <property type="match status" value="1"/>
</dbReference>
<sequence>MSICLDHNAPSPVFENPWHAQVFAVTVALNEAGRISWTDWAARFSETLRRHGLNRELDGGDDYFLAWLETLESVLAEQETALPEEVHEMRAAWEEAYLKTPHGMPVRL</sequence>
<dbReference type="EMBL" id="FXYG01000001">
    <property type="protein sequence ID" value="SMX35456.1"/>
    <property type="molecule type" value="Genomic_DNA"/>
</dbReference>
<dbReference type="Gene3D" id="1.10.472.20">
    <property type="entry name" value="Nitrile hydratase, beta subunit"/>
    <property type="match status" value="1"/>
</dbReference>
<feature type="domain" description="Nitrile hydratase beta subunit-like N-terminal" evidence="1">
    <location>
        <begin position="8"/>
        <end position="93"/>
    </location>
</feature>
<protein>
    <submittedName>
        <fullName evidence="2">Nitrile hydratase beta subunit</fullName>
    </submittedName>
</protein>
<dbReference type="InterPro" id="IPR023808">
    <property type="entry name" value="Nitrile_Hydratase_acc_put"/>
</dbReference>
<dbReference type="AlphaFoldDB" id="A0A238K0G8"/>
<dbReference type="OrthoDB" id="9811616at2"/>
<dbReference type="SUPFAM" id="SSF50090">
    <property type="entry name" value="Electron transport accessory proteins"/>
    <property type="match status" value="1"/>
</dbReference>
<organism evidence="2 3">
    <name type="scientific">Ruegeria arenilitoris</name>
    <dbReference type="NCBI Taxonomy" id="1173585"/>
    <lineage>
        <taxon>Bacteria</taxon>
        <taxon>Pseudomonadati</taxon>
        <taxon>Pseudomonadota</taxon>
        <taxon>Alphaproteobacteria</taxon>
        <taxon>Rhodobacterales</taxon>
        <taxon>Roseobacteraceae</taxon>
        <taxon>Ruegeria</taxon>
    </lineage>
</organism>
<accession>A0A238K0G8</accession>
<dbReference type="InterPro" id="IPR049054">
    <property type="entry name" value="CN_hydtase_beta-like_N"/>
</dbReference>
<dbReference type="RefSeq" id="WP_093962535.1">
    <property type="nucleotide sequence ID" value="NZ_FXYG01000001.1"/>
</dbReference>
<evidence type="ECO:0000259" key="1">
    <source>
        <dbReference type="Pfam" id="PF21006"/>
    </source>
</evidence>
<dbReference type="InterPro" id="IPR042262">
    <property type="entry name" value="CN_hydtase_beta_C"/>
</dbReference>
<dbReference type="Pfam" id="PF21006">
    <property type="entry name" value="NHase_beta_N"/>
    <property type="match status" value="1"/>
</dbReference>
<dbReference type="InterPro" id="IPR008990">
    <property type="entry name" value="Elect_transpt_acc-like_dom_sf"/>
</dbReference>
<name>A0A238K0G8_9RHOB</name>
<gene>
    <name evidence="2" type="ORF">RUA8715_01049</name>
</gene>
<keyword evidence="3" id="KW-1185">Reference proteome</keyword>
<evidence type="ECO:0000313" key="3">
    <source>
        <dbReference type="Proteomes" id="UP000202485"/>
    </source>
</evidence>
<dbReference type="Proteomes" id="UP000202485">
    <property type="component" value="Unassembled WGS sequence"/>
</dbReference>
<evidence type="ECO:0000313" key="2">
    <source>
        <dbReference type="EMBL" id="SMX35456.1"/>
    </source>
</evidence>
<reference evidence="3" key="1">
    <citation type="submission" date="2017-05" db="EMBL/GenBank/DDBJ databases">
        <authorList>
            <person name="Rodrigo-Torres L."/>
            <person name="Arahal R. D."/>
            <person name="Lucena T."/>
        </authorList>
    </citation>
    <scope>NUCLEOTIDE SEQUENCE [LARGE SCALE GENOMIC DNA]</scope>
    <source>
        <strain evidence="3">CECT 8715</strain>
    </source>
</reference>